<evidence type="ECO:0000313" key="1">
    <source>
        <dbReference type="EMBL" id="KAK4111086.1"/>
    </source>
</evidence>
<evidence type="ECO:0000313" key="2">
    <source>
        <dbReference type="Proteomes" id="UP001302812"/>
    </source>
</evidence>
<dbReference type="EMBL" id="MU853347">
    <property type="protein sequence ID" value="KAK4111086.1"/>
    <property type="molecule type" value="Genomic_DNA"/>
</dbReference>
<dbReference type="Proteomes" id="UP001302812">
    <property type="component" value="Unassembled WGS sequence"/>
</dbReference>
<reference evidence="1" key="2">
    <citation type="submission" date="2023-05" db="EMBL/GenBank/DDBJ databases">
        <authorList>
            <consortium name="Lawrence Berkeley National Laboratory"/>
            <person name="Steindorff A."/>
            <person name="Hensen N."/>
            <person name="Bonometti L."/>
            <person name="Westerberg I."/>
            <person name="Brannstrom I.O."/>
            <person name="Guillou S."/>
            <person name="Cros-Aarteil S."/>
            <person name="Calhoun S."/>
            <person name="Haridas S."/>
            <person name="Kuo A."/>
            <person name="Mondo S."/>
            <person name="Pangilinan J."/>
            <person name="Riley R."/>
            <person name="Labutti K."/>
            <person name="Andreopoulos B."/>
            <person name="Lipzen A."/>
            <person name="Chen C."/>
            <person name="Yanf M."/>
            <person name="Daum C."/>
            <person name="Ng V."/>
            <person name="Clum A."/>
            <person name="Ohm R."/>
            <person name="Martin F."/>
            <person name="Silar P."/>
            <person name="Natvig D."/>
            <person name="Lalanne C."/>
            <person name="Gautier V."/>
            <person name="Ament-Velasquez S.L."/>
            <person name="Kruys A."/>
            <person name="Hutchinson M.I."/>
            <person name="Powell A.J."/>
            <person name="Barry K."/>
            <person name="Miller A.N."/>
            <person name="Grigoriev I.V."/>
            <person name="Debuchy R."/>
            <person name="Gladieux P."/>
            <person name="Thoren M.H."/>
            <person name="Johannesson H."/>
        </authorList>
    </citation>
    <scope>NUCLEOTIDE SEQUENCE</scope>
    <source>
        <strain evidence="1">CBS 508.74</strain>
    </source>
</reference>
<keyword evidence="2" id="KW-1185">Reference proteome</keyword>
<organism evidence="1 2">
    <name type="scientific">Canariomyces notabilis</name>
    <dbReference type="NCBI Taxonomy" id="2074819"/>
    <lineage>
        <taxon>Eukaryota</taxon>
        <taxon>Fungi</taxon>
        <taxon>Dikarya</taxon>
        <taxon>Ascomycota</taxon>
        <taxon>Pezizomycotina</taxon>
        <taxon>Sordariomycetes</taxon>
        <taxon>Sordariomycetidae</taxon>
        <taxon>Sordariales</taxon>
        <taxon>Chaetomiaceae</taxon>
        <taxon>Canariomyces</taxon>
    </lineage>
</organism>
<comment type="caution">
    <text evidence="1">The sequence shown here is derived from an EMBL/GenBank/DDBJ whole genome shotgun (WGS) entry which is preliminary data.</text>
</comment>
<dbReference type="RefSeq" id="XP_064668656.1">
    <property type="nucleotide sequence ID" value="XM_064815465.1"/>
</dbReference>
<name>A0AAN6TAY8_9PEZI</name>
<dbReference type="AlphaFoldDB" id="A0AAN6TAY8"/>
<gene>
    <name evidence="1" type="ORF">N656DRAFT_780878</name>
</gene>
<accession>A0AAN6TAY8</accession>
<dbReference type="GeneID" id="89939590"/>
<reference evidence="1" key="1">
    <citation type="journal article" date="2023" name="Mol. Phylogenet. Evol.">
        <title>Genome-scale phylogeny and comparative genomics of the fungal order Sordariales.</title>
        <authorList>
            <person name="Hensen N."/>
            <person name="Bonometti L."/>
            <person name="Westerberg I."/>
            <person name="Brannstrom I.O."/>
            <person name="Guillou S."/>
            <person name="Cros-Aarteil S."/>
            <person name="Calhoun S."/>
            <person name="Haridas S."/>
            <person name="Kuo A."/>
            <person name="Mondo S."/>
            <person name="Pangilinan J."/>
            <person name="Riley R."/>
            <person name="LaButti K."/>
            <person name="Andreopoulos B."/>
            <person name="Lipzen A."/>
            <person name="Chen C."/>
            <person name="Yan M."/>
            <person name="Daum C."/>
            <person name="Ng V."/>
            <person name="Clum A."/>
            <person name="Steindorff A."/>
            <person name="Ohm R.A."/>
            <person name="Martin F."/>
            <person name="Silar P."/>
            <person name="Natvig D.O."/>
            <person name="Lalanne C."/>
            <person name="Gautier V."/>
            <person name="Ament-Velasquez S.L."/>
            <person name="Kruys A."/>
            <person name="Hutchinson M.I."/>
            <person name="Powell A.J."/>
            <person name="Barry K."/>
            <person name="Miller A.N."/>
            <person name="Grigoriev I.V."/>
            <person name="Debuchy R."/>
            <person name="Gladieux P."/>
            <person name="Hiltunen Thoren M."/>
            <person name="Johannesson H."/>
        </authorList>
    </citation>
    <scope>NUCLEOTIDE SEQUENCE</scope>
    <source>
        <strain evidence="1">CBS 508.74</strain>
    </source>
</reference>
<protein>
    <submittedName>
        <fullName evidence="1">Uncharacterized protein</fullName>
    </submittedName>
</protein>
<proteinExistence type="predicted"/>
<sequence length="297" mass="33381">MSESDVDSVLSFNLLEDLTTTGRPRLADNISQVEASGFSIVLREKLVLHGEWAPGEGSATLLVYRVELGNGSLSGDKSRRFKQLSLKFRFERDPKATAAEDPFVGAYAPAQGTSITFLPTTVRETREQAINGSVEMDGQMVPAKFVVGLESKKGSEYERHARVKITERALKTLRDGGMSRKGDDRVEWSIQENPKEKDIPDSYGLAIIVRRPDRANFKVSFDLKAKVDWWYDVARKFQFVGEEQRSKTYNVSAKAKGKIPKEVDSANLSKLEEGLKLDSLFAFTHLPEEMQPVQWYP</sequence>